<organism evidence="2 3">
    <name type="scientific">Tritrichomonas foetus</name>
    <dbReference type="NCBI Taxonomy" id="1144522"/>
    <lineage>
        <taxon>Eukaryota</taxon>
        <taxon>Metamonada</taxon>
        <taxon>Parabasalia</taxon>
        <taxon>Tritrichomonadida</taxon>
        <taxon>Tritrichomonadidae</taxon>
        <taxon>Tritrichomonas</taxon>
    </lineage>
</organism>
<keyword evidence="3" id="KW-1185">Reference proteome</keyword>
<dbReference type="EMBL" id="MLAK01001204">
    <property type="protein sequence ID" value="OHS96035.1"/>
    <property type="molecule type" value="Genomic_DNA"/>
</dbReference>
<protein>
    <submittedName>
        <fullName evidence="2">Uncharacterized protein</fullName>
    </submittedName>
</protein>
<name>A0A1J4JEF4_9EUKA</name>
<evidence type="ECO:0000313" key="2">
    <source>
        <dbReference type="EMBL" id="OHS96035.1"/>
    </source>
</evidence>
<dbReference type="Proteomes" id="UP000179807">
    <property type="component" value="Unassembled WGS sequence"/>
</dbReference>
<proteinExistence type="predicted"/>
<evidence type="ECO:0000313" key="3">
    <source>
        <dbReference type="Proteomes" id="UP000179807"/>
    </source>
</evidence>
<reference evidence="2" key="1">
    <citation type="submission" date="2016-10" db="EMBL/GenBank/DDBJ databases">
        <authorList>
            <person name="Benchimol M."/>
            <person name="Almeida L.G."/>
            <person name="Vasconcelos A.T."/>
            <person name="Perreira-Neves A."/>
            <person name="Rosa I.A."/>
            <person name="Tasca T."/>
            <person name="Bogo M.R."/>
            <person name="de Souza W."/>
        </authorList>
    </citation>
    <scope>NUCLEOTIDE SEQUENCE [LARGE SCALE GENOMIC DNA]</scope>
    <source>
        <strain evidence="2">K</strain>
    </source>
</reference>
<evidence type="ECO:0000256" key="1">
    <source>
        <dbReference type="SAM" id="MobiDB-lite"/>
    </source>
</evidence>
<dbReference type="AlphaFoldDB" id="A0A1J4JEF4"/>
<dbReference type="RefSeq" id="XP_068349172.1">
    <property type="nucleotide sequence ID" value="XM_068495308.1"/>
</dbReference>
<feature type="region of interest" description="Disordered" evidence="1">
    <location>
        <begin position="29"/>
        <end position="58"/>
    </location>
</feature>
<sequence length="89" mass="10454">MSESEEHQNEKNYEDHPINLTIVPETNQNENDPIINLANPQNHNENYPCENVEESVETNGNEIHHSNNNYLIESIQHIEKIWENYENGL</sequence>
<dbReference type="VEuPathDB" id="TrichDB:TRFO_10216"/>
<comment type="caution">
    <text evidence="2">The sequence shown here is derived from an EMBL/GenBank/DDBJ whole genome shotgun (WGS) entry which is preliminary data.</text>
</comment>
<accession>A0A1J4JEF4</accession>
<dbReference type="GeneID" id="94830012"/>
<gene>
    <name evidence="2" type="ORF">TRFO_10216</name>
</gene>